<feature type="domain" description="RNA polymerase sigma-70 region 2" evidence="6">
    <location>
        <begin position="61"/>
        <end position="124"/>
    </location>
</feature>
<feature type="domain" description="RNA polymerase sigma factor 70 region 4 type 2" evidence="7">
    <location>
        <begin position="148"/>
        <end position="199"/>
    </location>
</feature>
<evidence type="ECO:0000256" key="5">
    <source>
        <dbReference type="ARBA" id="ARBA00023163"/>
    </source>
</evidence>
<dbReference type="InterPro" id="IPR013325">
    <property type="entry name" value="RNA_pol_sigma_r2"/>
</dbReference>
<evidence type="ECO:0000256" key="2">
    <source>
        <dbReference type="ARBA" id="ARBA00023015"/>
    </source>
</evidence>
<dbReference type="AlphaFoldDB" id="A0A7C9JDN9"/>
<dbReference type="Gene3D" id="1.10.1740.10">
    <property type="match status" value="1"/>
</dbReference>
<keyword evidence="2" id="KW-0805">Transcription regulation</keyword>
<dbReference type="EMBL" id="QWKH01000036">
    <property type="protein sequence ID" value="NBI34600.1"/>
    <property type="molecule type" value="Genomic_DNA"/>
</dbReference>
<dbReference type="InterPro" id="IPR013249">
    <property type="entry name" value="RNA_pol_sigma70_r4_t2"/>
</dbReference>
<sequence>MEMLREWGEVGEWPVELWRNDEATHSAQQKSRRRTLMHETSFQEAKVGAMDANAFAERYGAIYRDLYRYALCVMGNVADAEDAVGESVLAAYKARDNLKSEQSFRSWVFQITANECRRRLRARTEVVAIVPDEPDRSDGDLDRADAICVREALAALPEEDRTVVALAVVGGYSSTEIGIMLTMSPSAVRSRKKRSLAKLSVMLKDVTA</sequence>
<dbReference type="SUPFAM" id="SSF88946">
    <property type="entry name" value="Sigma2 domain of RNA polymerase sigma factors"/>
    <property type="match status" value="1"/>
</dbReference>
<accession>A0A7C9JDN9</accession>
<comment type="caution">
    <text evidence="8">The sequence shown here is derived from an EMBL/GenBank/DDBJ whole genome shotgun (WGS) entry which is preliminary data.</text>
</comment>
<keyword evidence="3" id="KW-0731">Sigma factor</keyword>
<dbReference type="CDD" id="cd06171">
    <property type="entry name" value="Sigma70_r4"/>
    <property type="match status" value="1"/>
</dbReference>
<dbReference type="InterPro" id="IPR014284">
    <property type="entry name" value="RNA_pol_sigma-70_dom"/>
</dbReference>
<evidence type="ECO:0000256" key="3">
    <source>
        <dbReference type="ARBA" id="ARBA00023082"/>
    </source>
</evidence>
<dbReference type="Gene3D" id="1.10.10.10">
    <property type="entry name" value="Winged helix-like DNA-binding domain superfamily/Winged helix DNA-binding domain"/>
    <property type="match status" value="1"/>
</dbReference>
<proteinExistence type="inferred from homology"/>
<evidence type="ECO:0000259" key="7">
    <source>
        <dbReference type="Pfam" id="PF08281"/>
    </source>
</evidence>
<keyword evidence="4" id="KW-0238">DNA-binding</keyword>
<dbReference type="Pfam" id="PF08281">
    <property type="entry name" value="Sigma70_r4_2"/>
    <property type="match status" value="1"/>
</dbReference>
<protein>
    <submittedName>
        <fullName evidence="8">Sigma-70 family RNA polymerase sigma factor</fullName>
    </submittedName>
</protein>
<dbReference type="SUPFAM" id="SSF88659">
    <property type="entry name" value="Sigma3 and sigma4 domains of RNA polymerase sigma factors"/>
    <property type="match status" value="1"/>
</dbReference>
<dbReference type="GO" id="GO:0016987">
    <property type="term" value="F:sigma factor activity"/>
    <property type="evidence" value="ECO:0007669"/>
    <property type="project" value="UniProtKB-KW"/>
</dbReference>
<comment type="similarity">
    <text evidence="1">Belongs to the sigma-70 factor family. ECF subfamily.</text>
</comment>
<dbReference type="InterPro" id="IPR036388">
    <property type="entry name" value="WH-like_DNA-bd_sf"/>
</dbReference>
<dbReference type="InterPro" id="IPR039425">
    <property type="entry name" value="RNA_pol_sigma-70-like"/>
</dbReference>
<reference evidence="8" key="1">
    <citation type="submission" date="2018-08" db="EMBL/GenBank/DDBJ databases">
        <title>Murine metabolic-syndrome-specific gut microbial biobank.</title>
        <authorList>
            <person name="Liu C."/>
        </authorList>
    </citation>
    <scope>NUCLEOTIDE SEQUENCE [LARGE SCALE GENOMIC DNA]</scope>
    <source>
        <strain evidence="8">Z82</strain>
    </source>
</reference>
<dbReference type="NCBIfam" id="TIGR02937">
    <property type="entry name" value="sigma70-ECF"/>
    <property type="match status" value="1"/>
</dbReference>
<dbReference type="InterPro" id="IPR013324">
    <property type="entry name" value="RNA_pol_sigma_r3/r4-like"/>
</dbReference>
<organism evidence="8">
    <name type="scientific">Muribaculaceae bacterium Z82</name>
    <dbReference type="NCBI Taxonomy" id="2304548"/>
    <lineage>
        <taxon>Bacteria</taxon>
        <taxon>Pseudomonadati</taxon>
        <taxon>Bacteroidota</taxon>
        <taxon>Bacteroidia</taxon>
        <taxon>Bacteroidales</taxon>
        <taxon>Muribaculaceae</taxon>
    </lineage>
</organism>
<evidence type="ECO:0000259" key="6">
    <source>
        <dbReference type="Pfam" id="PF04542"/>
    </source>
</evidence>
<evidence type="ECO:0000256" key="4">
    <source>
        <dbReference type="ARBA" id="ARBA00023125"/>
    </source>
</evidence>
<gene>
    <name evidence="8" type="ORF">D1639_06065</name>
</gene>
<dbReference type="PANTHER" id="PTHR43133">
    <property type="entry name" value="RNA POLYMERASE ECF-TYPE SIGMA FACTO"/>
    <property type="match status" value="1"/>
</dbReference>
<dbReference type="InterPro" id="IPR007627">
    <property type="entry name" value="RNA_pol_sigma70_r2"/>
</dbReference>
<dbReference type="Pfam" id="PF04542">
    <property type="entry name" value="Sigma70_r2"/>
    <property type="match status" value="1"/>
</dbReference>
<dbReference type="GO" id="GO:0003677">
    <property type="term" value="F:DNA binding"/>
    <property type="evidence" value="ECO:0007669"/>
    <property type="project" value="UniProtKB-KW"/>
</dbReference>
<dbReference type="GO" id="GO:0006352">
    <property type="term" value="P:DNA-templated transcription initiation"/>
    <property type="evidence" value="ECO:0007669"/>
    <property type="project" value="InterPro"/>
</dbReference>
<keyword evidence="5" id="KW-0804">Transcription</keyword>
<evidence type="ECO:0000313" key="8">
    <source>
        <dbReference type="EMBL" id="NBI34600.1"/>
    </source>
</evidence>
<dbReference type="PANTHER" id="PTHR43133:SF8">
    <property type="entry name" value="RNA POLYMERASE SIGMA FACTOR HI_1459-RELATED"/>
    <property type="match status" value="1"/>
</dbReference>
<evidence type="ECO:0000256" key="1">
    <source>
        <dbReference type="ARBA" id="ARBA00010641"/>
    </source>
</evidence>
<name>A0A7C9JDN9_9BACT</name>